<dbReference type="RefSeq" id="WP_124757186.1">
    <property type="nucleotide sequence ID" value="NZ_CP034158.1"/>
</dbReference>
<sequence length="62" mass="6815">MKKLIKLFVILLSGMVYSQYSESIFEKAPAANETEVSKSSMIQADVPADPPAPVPIDNFLPF</sequence>
<evidence type="ECO:0000313" key="3">
    <source>
        <dbReference type="Proteomes" id="UP000274483"/>
    </source>
</evidence>
<evidence type="ECO:0000313" key="2">
    <source>
        <dbReference type="EMBL" id="AZI66590.1"/>
    </source>
</evidence>
<reference evidence="2 3" key="1">
    <citation type="submission" date="2018-11" db="EMBL/GenBank/DDBJ databases">
        <title>Proposal to divide the Flavobacteriaceae and reorganize its genera based on Amino Acid Identity values calculated from whole genome sequences.</title>
        <authorList>
            <person name="Nicholson A.C."/>
            <person name="Gulvik C.A."/>
            <person name="Whitney A.M."/>
            <person name="Humrighouse B.W."/>
            <person name="Bell M."/>
            <person name="Holmes B."/>
            <person name="Steigerwalt A.G."/>
            <person name="Villarma A."/>
            <person name="Sheth M."/>
            <person name="Batra D."/>
            <person name="Pryor J."/>
            <person name="Bernardet J.-F."/>
            <person name="Hugo C."/>
            <person name="Kampfer P."/>
            <person name="Newman J.D."/>
            <person name="McQuiston J.R."/>
        </authorList>
    </citation>
    <scope>NUCLEOTIDE SEQUENCE [LARGE SCALE GENOMIC DNA]</scope>
    <source>
        <strain evidence="2 3">H3001</strain>
    </source>
</reference>
<feature type="signal peptide" evidence="1">
    <location>
        <begin position="1"/>
        <end position="18"/>
    </location>
</feature>
<keyword evidence="1" id="KW-0732">Signal</keyword>
<organism evidence="2 3">
    <name type="scientific">Kaistella daneshvariae</name>
    <dbReference type="NCBI Taxonomy" id="2487074"/>
    <lineage>
        <taxon>Bacteria</taxon>
        <taxon>Pseudomonadati</taxon>
        <taxon>Bacteroidota</taxon>
        <taxon>Flavobacteriia</taxon>
        <taxon>Flavobacteriales</taxon>
        <taxon>Weeksellaceae</taxon>
        <taxon>Chryseobacterium group</taxon>
        <taxon>Kaistella</taxon>
    </lineage>
</organism>
<dbReference type="Proteomes" id="UP000274483">
    <property type="component" value="Chromosome"/>
</dbReference>
<accession>A0ABM7C6K4</accession>
<dbReference type="EMBL" id="CP034158">
    <property type="protein sequence ID" value="AZI66590.1"/>
    <property type="molecule type" value="Genomic_DNA"/>
</dbReference>
<feature type="chain" id="PRO_5045035563" evidence="1">
    <location>
        <begin position="19"/>
        <end position="62"/>
    </location>
</feature>
<proteinExistence type="predicted"/>
<keyword evidence="3" id="KW-1185">Reference proteome</keyword>
<gene>
    <name evidence="2" type="ORF">EIB71_02340</name>
</gene>
<name>A0ABM7C6K4_9FLAO</name>
<protein>
    <submittedName>
        <fullName evidence="2">Uncharacterized protein</fullName>
    </submittedName>
</protein>
<evidence type="ECO:0000256" key="1">
    <source>
        <dbReference type="SAM" id="SignalP"/>
    </source>
</evidence>